<accession>A0A3E1Y5W1</accession>
<evidence type="ECO:0000256" key="2">
    <source>
        <dbReference type="ARBA" id="ARBA00023125"/>
    </source>
</evidence>
<dbReference type="GO" id="GO:0003700">
    <property type="term" value="F:DNA-binding transcription factor activity"/>
    <property type="evidence" value="ECO:0007669"/>
    <property type="project" value="InterPro"/>
</dbReference>
<dbReference type="Gene3D" id="1.10.10.60">
    <property type="entry name" value="Homeodomain-like"/>
    <property type="match status" value="1"/>
</dbReference>
<reference evidence="5 6" key="1">
    <citation type="submission" date="2018-07" db="EMBL/GenBank/DDBJ databases">
        <title>Chitinophaga K2CV101002-2 sp. nov., isolated from a monsoon evergreen broad-leaved forest soil.</title>
        <authorList>
            <person name="Lv Y."/>
        </authorList>
    </citation>
    <scope>NUCLEOTIDE SEQUENCE [LARGE SCALE GENOMIC DNA]</scope>
    <source>
        <strain evidence="5 6">GDMCC 1.1288</strain>
    </source>
</reference>
<gene>
    <name evidence="5" type="ORF">DVR12_20580</name>
</gene>
<evidence type="ECO:0000256" key="3">
    <source>
        <dbReference type="ARBA" id="ARBA00023163"/>
    </source>
</evidence>
<dbReference type="PROSITE" id="PS01124">
    <property type="entry name" value="HTH_ARAC_FAMILY_2"/>
    <property type="match status" value="1"/>
</dbReference>
<dbReference type="Proteomes" id="UP000260644">
    <property type="component" value="Unassembled WGS sequence"/>
</dbReference>
<evidence type="ECO:0000313" key="6">
    <source>
        <dbReference type="Proteomes" id="UP000260644"/>
    </source>
</evidence>
<dbReference type="InterPro" id="IPR009057">
    <property type="entry name" value="Homeodomain-like_sf"/>
</dbReference>
<dbReference type="SUPFAM" id="SSF46689">
    <property type="entry name" value="Homeodomain-like"/>
    <property type="match status" value="1"/>
</dbReference>
<dbReference type="RefSeq" id="WP_116977677.1">
    <property type="nucleotide sequence ID" value="NZ_QPMM01000011.1"/>
</dbReference>
<dbReference type="PANTHER" id="PTHR43280:SF32">
    <property type="entry name" value="TRANSCRIPTIONAL REGULATORY PROTEIN"/>
    <property type="match status" value="1"/>
</dbReference>
<keyword evidence="2" id="KW-0238">DNA-binding</keyword>
<dbReference type="SMART" id="SM00342">
    <property type="entry name" value="HTH_ARAC"/>
    <property type="match status" value="1"/>
</dbReference>
<dbReference type="PRINTS" id="PR00032">
    <property type="entry name" value="HTHARAC"/>
</dbReference>
<name>A0A3E1Y5W1_9BACT</name>
<comment type="caution">
    <text evidence="5">The sequence shown here is derived from an EMBL/GenBank/DDBJ whole genome shotgun (WGS) entry which is preliminary data.</text>
</comment>
<evidence type="ECO:0000313" key="5">
    <source>
        <dbReference type="EMBL" id="RFS20115.1"/>
    </source>
</evidence>
<dbReference type="InterPro" id="IPR020449">
    <property type="entry name" value="Tscrpt_reg_AraC-type_HTH"/>
</dbReference>
<dbReference type="Pfam" id="PF12833">
    <property type="entry name" value="HTH_18"/>
    <property type="match status" value="1"/>
</dbReference>
<dbReference type="EMBL" id="QPMM01000011">
    <property type="protein sequence ID" value="RFS20115.1"/>
    <property type="molecule type" value="Genomic_DNA"/>
</dbReference>
<protein>
    <submittedName>
        <fullName evidence="5">AraC family transcriptional regulator</fullName>
    </submittedName>
</protein>
<sequence>MRSSVKIFSNFEYKKQFLPGISNQVLLNNAQLQVYRIEDYLRNIVIPVLPYRTSFNFLIFVTKGQIVQQLETGSHKLNANSILLIRQGNITATLEISKDAEGFFVVFENDVIENLALNRQLFNFFFTSPYIKLPISTVRWLSRLVELMEEELNIKNSSLEVAVGVFRPFLQKIIASAGEDHGNMTRATEISLHFRELVQQHHLKERQVSYYAQKLNITENYLNKVVKQATGKPPKQWINEVNILHSQILLQDVSRDISSVAFELNFQSPNYFARLFRQVTGESPTDYKKRVGINVGK</sequence>
<dbReference type="AlphaFoldDB" id="A0A3E1Y5W1"/>
<keyword evidence="3" id="KW-0804">Transcription</keyword>
<keyword evidence="6" id="KW-1185">Reference proteome</keyword>
<keyword evidence="1" id="KW-0805">Transcription regulation</keyword>
<dbReference type="OrthoDB" id="9793451at2"/>
<dbReference type="PANTHER" id="PTHR43280">
    <property type="entry name" value="ARAC-FAMILY TRANSCRIPTIONAL REGULATOR"/>
    <property type="match status" value="1"/>
</dbReference>
<proteinExistence type="predicted"/>
<feature type="domain" description="HTH araC/xylS-type" evidence="4">
    <location>
        <begin position="192"/>
        <end position="290"/>
    </location>
</feature>
<evidence type="ECO:0000259" key="4">
    <source>
        <dbReference type="PROSITE" id="PS01124"/>
    </source>
</evidence>
<dbReference type="InterPro" id="IPR018060">
    <property type="entry name" value="HTH_AraC"/>
</dbReference>
<dbReference type="GO" id="GO:0043565">
    <property type="term" value="F:sequence-specific DNA binding"/>
    <property type="evidence" value="ECO:0007669"/>
    <property type="project" value="InterPro"/>
</dbReference>
<organism evidence="5 6">
    <name type="scientific">Chitinophaga silvatica</name>
    <dbReference type="NCBI Taxonomy" id="2282649"/>
    <lineage>
        <taxon>Bacteria</taxon>
        <taxon>Pseudomonadati</taxon>
        <taxon>Bacteroidota</taxon>
        <taxon>Chitinophagia</taxon>
        <taxon>Chitinophagales</taxon>
        <taxon>Chitinophagaceae</taxon>
        <taxon>Chitinophaga</taxon>
    </lineage>
</organism>
<evidence type="ECO:0000256" key="1">
    <source>
        <dbReference type="ARBA" id="ARBA00023015"/>
    </source>
</evidence>